<dbReference type="InterPro" id="IPR006674">
    <property type="entry name" value="HD_domain"/>
</dbReference>
<evidence type="ECO:0000256" key="11">
    <source>
        <dbReference type="ARBA" id="ARBA00022884"/>
    </source>
</evidence>
<dbReference type="PANTHER" id="PTHR47545:SF1">
    <property type="entry name" value="MULTIFUNCTIONAL CCA PROTEIN"/>
    <property type="match status" value="1"/>
</dbReference>
<dbReference type="PIRSF" id="PIRSF000813">
    <property type="entry name" value="CCA_bact"/>
    <property type="match status" value="1"/>
</dbReference>
<keyword evidence="11 12" id="KW-0694">RNA-binding</keyword>
<dbReference type="RefSeq" id="WP_069294674.1">
    <property type="nucleotide sequence ID" value="NZ_MCRI01000001.1"/>
</dbReference>
<dbReference type="SUPFAM" id="SSF81891">
    <property type="entry name" value="Poly A polymerase C-terminal region-like"/>
    <property type="match status" value="1"/>
</dbReference>
<reference evidence="14 15" key="1">
    <citation type="submission" date="2016-07" db="EMBL/GenBank/DDBJ databases">
        <title>Draft Genome Sequence of Methylophaga muralis Bur 1.</title>
        <authorList>
            <person name="Vasilenko O.V."/>
            <person name="Doronina N.V."/>
            <person name="Shmareva M.N."/>
            <person name="Tarlachkov S.V."/>
            <person name="Mustakhimov I."/>
            <person name="Trotsenko Y.A."/>
        </authorList>
    </citation>
    <scope>NUCLEOTIDE SEQUENCE [LARGE SCALE GENOMIC DNA]</scope>
    <source>
        <strain evidence="14 15">Bur 1</strain>
    </source>
</reference>
<dbReference type="GO" id="GO:0001680">
    <property type="term" value="P:tRNA 3'-terminal CCA addition"/>
    <property type="evidence" value="ECO:0007669"/>
    <property type="project" value="UniProtKB-UniRule"/>
</dbReference>
<dbReference type="InterPro" id="IPR002646">
    <property type="entry name" value="PolA_pol_head_dom"/>
</dbReference>
<dbReference type="GO" id="GO:0004112">
    <property type="term" value="F:cyclic-nucleotide phosphodiesterase activity"/>
    <property type="evidence" value="ECO:0007669"/>
    <property type="project" value="UniProtKB-UniRule"/>
</dbReference>
<keyword evidence="15" id="KW-1185">Reference proteome</keyword>
<dbReference type="CDD" id="cd05398">
    <property type="entry name" value="NT_ClassII-CCAase"/>
    <property type="match status" value="1"/>
</dbReference>
<dbReference type="Pfam" id="PF12627">
    <property type="entry name" value="PolyA_pol_RNAbd"/>
    <property type="match status" value="1"/>
</dbReference>
<dbReference type="EC" id="3.1.3.-" evidence="12"/>
<gene>
    <name evidence="12 14" type="primary">cca</name>
    <name evidence="14" type="ORF">A9E74_00051</name>
</gene>
<keyword evidence="3 12" id="KW-0819">tRNA processing</keyword>
<feature type="binding site" evidence="12">
    <location>
        <position position="23"/>
    </location>
    <ligand>
        <name>Mg(2+)</name>
        <dbReference type="ChEBI" id="CHEBI:18420"/>
    </ligand>
</feature>
<dbReference type="GO" id="GO:0160016">
    <property type="term" value="F:CCACCA tRNA nucleotidyltransferase activity"/>
    <property type="evidence" value="ECO:0007669"/>
    <property type="project" value="RHEA"/>
</dbReference>
<feature type="binding site" evidence="12">
    <location>
        <position position="91"/>
    </location>
    <ligand>
        <name>CTP</name>
        <dbReference type="ChEBI" id="CHEBI:37563"/>
    </ligand>
</feature>
<evidence type="ECO:0000313" key="15">
    <source>
        <dbReference type="Proteomes" id="UP000094379"/>
    </source>
</evidence>
<dbReference type="InterPro" id="IPR003607">
    <property type="entry name" value="HD/PDEase_dom"/>
</dbReference>
<dbReference type="EC" id="2.7.7.72" evidence="12"/>
<dbReference type="CDD" id="cd00077">
    <property type="entry name" value="HDc"/>
    <property type="match status" value="1"/>
</dbReference>
<comment type="cofactor">
    <cofactor evidence="12">
        <name>Ni(2+)</name>
        <dbReference type="ChEBI" id="CHEBI:49786"/>
    </cofactor>
    <text evidence="12">Nickel for phosphatase activity.</text>
</comment>
<dbReference type="STRING" id="291169.A9E74_00051"/>
<dbReference type="GO" id="GO:0000287">
    <property type="term" value="F:magnesium ion binding"/>
    <property type="evidence" value="ECO:0007669"/>
    <property type="project" value="UniProtKB-UniRule"/>
</dbReference>
<dbReference type="GO" id="GO:0000049">
    <property type="term" value="F:tRNA binding"/>
    <property type="evidence" value="ECO:0007669"/>
    <property type="project" value="UniProtKB-UniRule"/>
</dbReference>
<evidence type="ECO:0000256" key="6">
    <source>
        <dbReference type="ARBA" id="ARBA00022741"/>
    </source>
</evidence>
<evidence type="ECO:0000256" key="3">
    <source>
        <dbReference type="ARBA" id="ARBA00022694"/>
    </source>
</evidence>
<evidence type="ECO:0000256" key="12">
    <source>
        <dbReference type="HAMAP-Rule" id="MF_01261"/>
    </source>
</evidence>
<evidence type="ECO:0000256" key="1">
    <source>
        <dbReference type="ARBA" id="ARBA00022596"/>
    </source>
</evidence>
<dbReference type="SUPFAM" id="SSF81301">
    <property type="entry name" value="Nucleotidyltransferase"/>
    <property type="match status" value="1"/>
</dbReference>
<comment type="similarity">
    <text evidence="12">Belongs to the tRNA nucleotidyltransferase/poly(A) polymerase family. Bacterial CCA-adding enzyme type 1 subfamily.</text>
</comment>
<evidence type="ECO:0000256" key="5">
    <source>
        <dbReference type="ARBA" id="ARBA00022723"/>
    </source>
</evidence>
<dbReference type="Pfam" id="PF01743">
    <property type="entry name" value="PolyA_pol"/>
    <property type="match status" value="1"/>
</dbReference>
<evidence type="ECO:0000256" key="7">
    <source>
        <dbReference type="ARBA" id="ARBA00022800"/>
    </source>
</evidence>
<keyword evidence="10 12" id="KW-0460">Magnesium</keyword>
<comment type="miscellaneous">
    <text evidence="12">A single active site specifically recognizes both ATP and CTP and is responsible for their addition.</text>
</comment>
<feature type="binding site" evidence="12">
    <location>
        <position position="91"/>
    </location>
    <ligand>
        <name>ATP</name>
        <dbReference type="ChEBI" id="CHEBI:30616"/>
    </ligand>
</feature>
<comment type="caution">
    <text evidence="14">The sequence shown here is derived from an EMBL/GenBank/DDBJ whole genome shotgun (WGS) entry which is preliminary data.</text>
</comment>
<dbReference type="InterPro" id="IPR050124">
    <property type="entry name" value="tRNA_CCA-adding_enzyme"/>
</dbReference>
<dbReference type="GO" id="GO:0042245">
    <property type="term" value="P:RNA repair"/>
    <property type="evidence" value="ECO:0007669"/>
    <property type="project" value="UniProtKB-KW"/>
</dbReference>
<dbReference type="HAMAP" id="MF_01261">
    <property type="entry name" value="CCA_bact_type1"/>
    <property type="match status" value="1"/>
</dbReference>
<keyword evidence="2 12" id="KW-0808">Transferase</keyword>
<accession>A0A1E3GVI2</accession>
<comment type="cofactor">
    <cofactor evidence="12">
        <name>Mg(2+)</name>
        <dbReference type="ChEBI" id="CHEBI:18420"/>
    </cofactor>
    <text evidence="12">Magnesium is required for nucleotidyltransferase activity.</text>
</comment>
<keyword evidence="7 12" id="KW-0692">RNA repair</keyword>
<comment type="subunit">
    <text evidence="12">Monomer. Can also form homodimers and oligomers.</text>
</comment>
<dbReference type="PROSITE" id="PS51831">
    <property type="entry name" value="HD"/>
    <property type="match status" value="1"/>
</dbReference>
<feature type="binding site" evidence="12">
    <location>
        <position position="140"/>
    </location>
    <ligand>
        <name>CTP</name>
        <dbReference type="ChEBI" id="CHEBI:37563"/>
    </ligand>
</feature>
<evidence type="ECO:0000256" key="10">
    <source>
        <dbReference type="ARBA" id="ARBA00022842"/>
    </source>
</evidence>
<keyword evidence="5 12" id="KW-0479">Metal-binding</keyword>
<evidence type="ECO:0000256" key="8">
    <source>
        <dbReference type="ARBA" id="ARBA00022801"/>
    </source>
</evidence>
<organism evidence="14 15">
    <name type="scientific">Methylophaga muralis</name>
    <dbReference type="NCBI Taxonomy" id="291169"/>
    <lineage>
        <taxon>Bacteria</taxon>
        <taxon>Pseudomonadati</taxon>
        <taxon>Pseudomonadota</taxon>
        <taxon>Gammaproteobacteria</taxon>
        <taxon>Thiotrichales</taxon>
        <taxon>Piscirickettsiaceae</taxon>
        <taxon>Methylophaga</taxon>
    </lineage>
</organism>
<feature type="binding site" evidence="12">
    <location>
        <position position="137"/>
    </location>
    <ligand>
        <name>ATP</name>
        <dbReference type="ChEBI" id="CHEBI:30616"/>
    </ligand>
</feature>
<feature type="binding site" evidence="12">
    <location>
        <position position="8"/>
    </location>
    <ligand>
        <name>ATP</name>
        <dbReference type="ChEBI" id="CHEBI:30616"/>
    </ligand>
</feature>
<comment type="function">
    <text evidence="12">Catalyzes the addition and repair of the essential 3'-terminal CCA sequence in tRNAs without using a nucleic acid template. Adds these three nucleotides in the order of C, C, and A to the tRNA nucleotide-73, using CTP and ATP as substrates and producing inorganic pyrophosphate. tRNA 3'-terminal CCA addition is required both for tRNA processing and repair. Also involved in tRNA surveillance by mediating tandem CCA addition to generate a CCACCA at the 3' terminus of unstable tRNAs. While stable tRNAs receive only 3'-terminal CCA, unstable tRNAs are marked with CCACCA and rapidly degraded.</text>
</comment>
<feature type="binding site" evidence="12">
    <location>
        <position position="21"/>
    </location>
    <ligand>
        <name>Mg(2+)</name>
        <dbReference type="ChEBI" id="CHEBI:18420"/>
    </ligand>
</feature>
<keyword evidence="9 12" id="KW-0067">ATP-binding</keyword>
<feature type="binding site" evidence="12">
    <location>
        <position position="11"/>
    </location>
    <ligand>
        <name>ATP</name>
        <dbReference type="ChEBI" id="CHEBI:30616"/>
    </ligand>
</feature>
<keyword evidence="1 12" id="KW-0533">Nickel</keyword>
<evidence type="ECO:0000259" key="13">
    <source>
        <dbReference type="PROSITE" id="PS51831"/>
    </source>
</evidence>
<feature type="binding site" evidence="12">
    <location>
        <position position="140"/>
    </location>
    <ligand>
        <name>ATP</name>
        <dbReference type="ChEBI" id="CHEBI:30616"/>
    </ligand>
</feature>
<dbReference type="PANTHER" id="PTHR47545">
    <property type="entry name" value="MULTIFUNCTIONAL CCA PROTEIN"/>
    <property type="match status" value="1"/>
</dbReference>
<feature type="binding site" evidence="12">
    <location>
        <position position="8"/>
    </location>
    <ligand>
        <name>CTP</name>
        <dbReference type="ChEBI" id="CHEBI:37563"/>
    </ligand>
</feature>
<comment type="catalytic activity">
    <reaction evidence="12">
        <text>a tRNA precursor + 2 CTP + ATP = a tRNA with a 3' CCA end + 3 diphosphate</text>
        <dbReference type="Rhea" id="RHEA:14433"/>
        <dbReference type="Rhea" id="RHEA-COMP:10465"/>
        <dbReference type="Rhea" id="RHEA-COMP:10468"/>
        <dbReference type="ChEBI" id="CHEBI:30616"/>
        <dbReference type="ChEBI" id="CHEBI:33019"/>
        <dbReference type="ChEBI" id="CHEBI:37563"/>
        <dbReference type="ChEBI" id="CHEBI:74896"/>
        <dbReference type="ChEBI" id="CHEBI:83071"/>
        <dbReference type="EC" id="2.7.7.72"/>
    </reaction>
</comment>
<dbReference type="InterPro" id="IPR043519">
    <property type="entry name" value="NT_sf"/>
</dbReference>
<comment type="catalytic activity">
    <reaction evidence="12">
        <text>a tRNA with a 3' CCA end + 2 CTP + ATP = a tRNA with a 3' CCACCA end + 3 diphosphate</text>
        <dbReference type="Rhea" id="RHEA:76235"/>
        <dbReference type="Rhea" id="RHEA-COMP:10468"/>
        <dbReference type="Rhea" id="RHEA-COMP:18655"/>
        <dbReference type="ChEBI" id="CHEBI:30616"/>
        <dbReference type="ChEBI" id="CHEBI:33019"/>
        <dbReference type="ChEBI" id="CHEBI:37563"/>
        <dbReference type="ChEBI" id="CHEBI:83071"/>
        <dbReference type="ChEBI" id="CHEBI:195187"/>
    </reaction>
</comment>
<dbReference type="Proteomes" id="UP000094379">
    <property type="component" value="Unassembled WGS sequence"/>
</dbReference>
<dbReference type="InterPro" id="IPR032828">
    <property type="entry name" value="PolyA_RNA-bd"/>
</dbReference>
<keyword evidence="8 12" id="KW-0378">Hydrolase</keyword>
<proteinExistence type="inferred from homology"/>
<feature type="binding site" evidence="12">
    <location>
        <position position="137"/>
    </location>
    <ligand>
        <name>CTP</name>
        <dbReference type="ChEBI" id="CHEBI:37563"/>
    </ligand>
</feature>
<dbReference type="GO" id="GO:0016791">
    <property type="term" value="F:phosphatase activity"/>
    <property type="evidence" value="ECO:0007669"/>
    <property type="project" value="UniProtKB-UniRule"/>
</dbReference>
<dbReference type="EC" id="3.1.4.-" evidence="12"/>
<dbReference type="EMBL" id="MCRI01000001">
    <property type="protein sequence ID" value="ODN68079.1"/>
    <property type="molecule type" value="Genomic_DNA"/>
</dbReference>
<name>A0A1E3GVI2_9GAMM</name>
<keyword evidence="6 12" id="KW-0547">Nucleotide-binding</keyword>
<dbReference type="PATRIC" id="fig|291169.3.peg.50"/>
<dbReference type="GO" id="GO:0004810">
    <property type="term" value="F:CCA tRNA nucleotidyltransferase activity"/>
    <property type="evidence" value="ECO:0007669"/>
    <property type="project" value="UniProtKB-UniRule"/>
</dbReference>
<feature type="domain" description="HD" evidence="13">
    <location>
        <begin position="225"/>
        <end position="326"/>
    </location>
</feature>
<dbReference type="HAMAP" id="MF_01262">
    <property type="entry name" value="CCA_bact_type2"/>
    <property type="match status" value="1"/>
</dbReference>
<feature type="binding site" evidence="12">
    <location>
        <position position="11"/>
    </location>
    <ligand>
        <name>CTP</name>
        <dbReference type="ChEBI" id="CHEBI:37563"/>
    </ligand>
</feature>
<evidence type="ECO:0000313" key="14">
    <source>
        <dbReference type="EMBL" id="ODN68079.1"/>
    </source>
</evidence>
<dbReference type="InterPro" id="IPR012006">
    <property type="entry name" value="CCA_bact"/>
</dbReference>
<evidence type="ECO:0000256" key="4">
    <source>
        <dbReference type="ARBA" id="ARBA00022695"/>
    </source>
</evidence>
<keyword evidence="4 12" id="KW-0548">Nucleotidyltransferase</keyword>
<keyword evidence="12" id="KW-0511">Multifunctional enzyme</keyword>
<dbReference type="GO" id="GO:0005524">
    <property type="term" value="F:ATP binding"/>
    <property type="evidence" value="ECO:0007669"/>
    <property type="project" value="UniProtKB-UniRule"/>
</dbReference>
<dbReference type="AlphaFoldDB" id="A0A1E3GVI2"/>
<dbReference type="Gene3D" id="3.30.460.10">
    <property type="entry name" value="Beta Polymerase, domain 2"/>
    <property type="match status" value="1"/>
</dbReference>
<sequence>MQIFKVGGCVRDRLLGLPVKDRDWVVVGSNVEEMLAQGFRPVGKDFPVFLHPNTHEEYAMARTERKTAPGYHGFEFHASPEVTLEEDLARRDLTINAMAEDAHDNVIDPFDGQADLHNKILRHVSPAFVEDPVRVLRLARFAARFDFQVADETKQLISQMIANGELEHLVAERVWQELEKALLSEQPSLFFYCLREVGALKTLFPEIDRLFGVPQIPKWHPEVDTGVHVMLVLDQAARLSDDLAVRFAALCHDLGKGTTPEDILPSHKGHEARSIALTQQLSERLRVPREITSLAIKVAEFHTHSHLLFELSAAEVLAVFEGLDAFRKPQRFSQYLLASEADFRGRPGYEDADLPEKAAFQACFDACREVNAAPFIAKGLQGPAIAAAIAEKRCQIIDEKLEPFRKKH</sequence>
<dbReference type="Pfam" id="PF01966">
    <property type="entry name" value="HD"/>
    <property type="match status" value="1"/>
</dbReference>
<protein>
    <recommendedName>
        <fullName evidence="12">Multifunctional CCA protein</fullName>
    </recommendedName>
    <domain>
        <recommendedName>
            <fullName evidence="12">CCA-adding enzyme</fullName>
            <ecNumber evidence="12">2.7.7.72</ecNumber>
        </recommendedName>
        <alternativeName>
            <fullName evidence="12">CCA tRNA nucleotidyltransferase</fullName>
        </alternativeName>
        <alternativeName>
            <fullName evidence="12">tRNA CCA-pyrophosphorylase</fullName>
        </alternativeName>
        <alternativeName>
            <fullName evidence="12">tRNA adenylyl-/cytidylyl-transferase</fullName>
        </alternativeName>
        <alternativeName>
            <fullName evidence="12">tRNA nucleotidyltransferase</fullName>
        </alternativeName>
        <alternativeName>
            <fullName evidence="12">tRNA-NT</fullName>
        </alternativeName>
    </domain>
    <domain>
        <recommendedName>
            <fullName evidence="12">2'-nucleotidase</fullName>
            <ecNumber evidence="12">3.1.3.-</ecNumber>
        </recommendedName>
    </domain>
    <domain>
        <recommendedName>
            <fullName evidence="12">2',3'-cyclic phosphodiesterase</fullName>
            <ecNumber evidence="12">3.1.4.-</ecNumber>
        </recommendedName>
    </domain>
    <domain>
        <recommendedName>
            <fullName evidence="12">Phosphatase</fullName>
        </recommendedName>
    </domain>
</protein>
<comment type="domain">
    <text evidence="12">Comprises two domains: an N-terminal domain containing the nucleotidyltransferase activity and a C-terminal HD domain associated with both phosphodiesterase and phosphatase activities.</text>
</comment>
<dbReference type="NCBIfam" id="NF008137">
    <property type="entry name" value="PRK10885.1"/>
    <property type="match status" value="1"/>
</dbReference>
<evidence type="ECO:0000256" key="2">
    <source>
        <dbReference type="ARBA" id="ARBA00022679"/>
    </source>
</evidence>
<evidence type="ECO:0000256" key="9">
    <source>
        <dbReference type="ARBA" id="ARBA00022840"/>
    </source>
</evidence>
<dbReference type="Gene3D" id="1.10.3090.10">
    <property type="entry name" value="cca-adding enzyme, domain 2"/>
    <property type="match status" value="1"/>
</dbReference>